<protein>
    <submittedName>
        <fullName evidence="1">Uncharacterized protein</fullName>
    </submittedName>
</protein>
<proteinExistence type="predicted"/>
<keyword evidence="2" id="KW-1185">Reference proteome</keyword>
<sequence length="92" mass="9943">MQRRLDAAGGRLTVGVHLLGGPAQRGRSHRIGGSFNGPLYLKRHKSTLKEFVVVCAAKYGQPPGQVLVPPLMVTQPRELPLSGAFPWSALFP</sequence>
<accession>A0ABQ3ZTW9</accession>
<comment type="caution">
    <text evidence="1">The sequence shown here is derived from an EMBL/GenBank/DDBJ whole genome shotgun (WGS) entry which is preliminary data.</text>
</comment>
<name>A0ABQ3ZTW9_9ACTN</name>
<dbReference type="Proteomes" id="UP000603200">
    <property type="component" value="Unassembled WGS sequence"/>
</dbReference>
<reference evidence="1 2" key="1">
    <citation type="submission" date="2021-01" db="EMBL/GenBank/DDBJ databases">
        <title>Whole genome shotgun sequence of Actinoplanes humidus NBRC 14915.</title>
        <authorList>
            <person name="Komaki H."/>
            <person name="Tamura T."/>
        </authorList>
    </citation>
    <scope>NUCLEOTIDE SEQUENCE [LARGE SCALE GENOMIC DNA]</scope>
    <source>
        <strain evidence="1 2">NBRC 14915</strain>
    </source>
</reference>
<organism evidence="1 2">
    <name type="scientific">Winogradskya humida</name>
    <dbReference type="NCBI Taxonomy" id="113566"/>
    <lineage>
        <taxon>Bacteria</taxon>
        <taxon>Bacillati</taxon>
        <taxon>Actinomycetota</taxon>
        <taxon>Actinomycetes</taxon>
        <taxon>Micromonosporales</taxon>
        <taxon>Micromonosporaceae</taxon>
        <taxon>Winogradskya</taxon>
    </lineage>
</organism>
<dbReference type="EMBL" id="BOMN01000064">
    <property type="protein sequence ID" value="GIE22024.1"/>
    <property type="molecule type" value="Genomic_DNA"/>
</dbReference>
<gene>
    <name evidence="1" type="ORF">Ahu01nite_051260</name>
</gene>
<evidence type="ECO:0000313" key="2">
    <source>
        <dbReference type="Proteomes" id="UP000603200"/>
    </source>
</evidence>
<evidence type="ECO:0000313" key="1">
    <source>
        <dbReference type="EMBL" id="GIE22024.1"/>
    </source>
</evidence>